<protein>
    <submittedName>
        <fullName evidence="2">(diamondback moth) hypothetical protein</fullName>
    </submittedName>
</protein>
<dbReference type="InterPro" id="IPR011009">
    <property type="entry name" value="Kinase-like_dom_sf"/>
</dbReference>
<comment type="caution">
    <text evidence="2">The sequence shown here is derived from an EMBL/GenBank/DDBJ whole genome shotgun (WGS) entry which is preliminary data.</text>
</comment>
<dbReference type="InterPro" id="IPR004119">
    <property type="entry name" value="EcKL"/>
</dbReference>
<accession>A0A8S4EB66</accession>
<dbReference type="InterPro" id="IPR015897">
    <property type="entry name" value="CHK_kinase-like"/>
</dbReference>
<dbReference type="EMBL" id="CAJHNJ030000014">
    <property type="protein sequence ID" value="CAG9112931.1"/>
    <property type="molecule type" value="Genomic_DNA"/>
</dbReference>
<dbReference type="PANTHER" id="PTHR11012">
    <property type="entry name" value="PROTEIN KINASE-LIKE DOMAIN-CONTAINING"/>
    <property type="match status" value="1"/>
</dbReference>
<dbReference type="Proteomes" id="UP000653454">
    <property type="component" value="Unassembled WGS sequence"/>
</dbReference>
<gene>
    <name evidence="2" type="ORF">PLXY2_LOCUS5091</name>
</gene>
<organism evidence="2 3">
    <name type="scientific">Plutella xylostella</name>
    <name type="common">Diamondback moth</name>
    <name type="synonym">Plutella maculipennis</name>
    <dbReference type="NCBI Taxonomy" id="51655"/>
    <lineage>
        <taxon>Eukaryota</taxon>
        <taxon>Metazoa</taxon>
        <taxon>Ecdysozoa</taxon>
        <taxon>Arthropoda</taxon>
        <taxon>Hexapoda</taxon>
        <taxon>Insecta</taxon>
        <taxon>Pterygota</taxon>
        <taxon>Neoptera</taxon>
        <taxon>Endopterygota</taxon>
        <taxon>Lepidoptera</taxon>
        <taxon>Glossata</taxon>
        <taxon>Ditrysia</taxon>
        <taxon>Yponomeutoidea</taxon>
        <taxon>Plutellidae</taxon>
        <taxon>Plutella</taxon>
    </lineage>
</organism>
<keyword evidence="3" id="KW-1185">Reference proteome</keyword>
<dbReference type="AlphaFoldDB" id="A0A8S4EB66"/>
<evidence type="ECO:0000313" key="3">
    <source>
        <dbReference type="Proteomes" id="UP000653454"/>
    </source>
</evidence>
<dbReference type="SUPFAM" id="SSF56112">
    <property type="entry name" value="Protein kinase-like (PK-like)"/>
    <property type="match status" value="1"/>
</dbReference>
<dbReference type="Pfam" id="PF02958">
    <property type="entry name" value="EcKL"/>
    <property type="match status" value="1"/>
</dbReference>
<evidence type="ECO:0000259" key="1">
    <source>
        <dbReference type="SMART" id="SM00587"/>
    </source>
</evidence>
<dbReference type="PANTHER" id="PTHR11012:SF48">
    <property type="entry name" value="CHK KINASE-LIKE DOMAIN-CONTAINING PROTEIN-RELATED"/>
    <property type="match status" value="1"/>
</dbReference>
<reference evidence="2" key="1">
    <citation type="submission" date="2020-11" db="EMBL/GenBank/DDBJ databases">
        <authorList>
            <person name="Whiteford S."/>
        </authorList>
    </citation>
    <scope>NUCLEOTIDE SEQUENCE</scope>
</reference>
<proteinExistence type="predicted"/>
<evidence type="ECO:0000313" key="2">
    <source>
        <dbReference type="EMBL" id="CAG9112931.1"/>
    </source>
</evidence>
<name>A0A8S4EB66_PLUXY</name>
<sequence>MAGVTEDYIKNIVNEVAIENNISEWEMRKETFEVSAQNYFGVLIPIVLTGKTEDSELSLSLVLKLAPTDERYRVSGALSIFFEREMFVYSSILARYHELQHNFEVKLIVPKCYYCRRDYCSEVIVLENMCANQYRPFTSETFLNFDHMNVSLKELAKLHALSFILKTKHERMYIDAEKKCAPLNENNNKRFMEILKDRLAKAIQKFENTKYVPLLQRLRDKCNEFVEATSTEVKATALCHGDIWKENILYCYDEKDIPVSACLIDFQTVRISAPAYDVLYLITSSSHQQMRLSHFDQLLDVYYRTFEHFLRQAGIEASSVYSWSDFNEDLSTVGPACLIIANTAMWLHHGLQEEGHVRSKKILKNDDEKSEALRNYKETIQNIIDDFSRYGYLTTVIGEETKNY</sequence>
<dbReference type="SMART" id="SM00587">
    <property type="entry name" value="CHK"/>
    <property type="match status" value="1"/>
</dbReference>
<feature type="domain" description="CHK kinase-like" evidence="1">
    <location>
        <begin position="124"/>
        <end position="312"/>
    </location>
</feature>
<dbReference type="Gene3D" id="3.90.1200.10">
    <property type="match status" value="1"/>
</dbReference>